<evidence type="ECO:0000313" key="1">
    <source>
        <dbReference type="EMBL" id="CAD7605411.1"/>
    </source>
</evidence>
<sequence length="186" mass="20786">MANEAEIVVQIPVGYSFLYANNSNHSDIEPLAPLLVAISNQSTFSILPLSIFFFRYCPRQPVGSVELLGLCLRGAVNMTLVIAKGGVKVLRKHLKGTRGEEGQKNAYVRQRKTGITEGGRIASGLDFEQLWAEMMLTRVPRPTTITRLVHTEFYSEVKTETPLKMGSVTHLYEVTKAYVDWPSRLT</sequence>
<dbReference type="AlphaFoldDB" id="A0A7R9K6F6"/>
<name>A0A7R9K6F6_TIMGE</name>
<accession>A0A7R9K6F6</accession>
<dbReference type="EMBL" id="OE844461">
    <property type="protein sequence ID" value="CAD7605411.1"/>
    <property type="molecule type" value="Genomic_DNA"/>
</dbReference>
<organism evidence="1">
    <name type="scientific">Timema genevievae</name>
    <name type="common">Walking stick</name>
    <dbReference type="NCBI Taxonomy" id="629358"/>
    <lineage>
        <taxon>Eukaryota</taxon>
        <taxon>Metazoa</taxon>
        <taxon>Ecdysozoa</taxon>
        <taxon>Arthropoda</taxon>
        <taxon>Hexapoda</taxon>
        <taxon>Insecta</taxon>
        <taxon>Pterygota</taxon>
        <taxon>Neoptera</taxon>
        <taxon>Polyneoptera</taxon>
        <taxon>Phasmatodea</taxon>
        <taxon>Timematodea</taxon>
        <taxon>Timematoidea</taxon>
        <taxon>Timematidae</taxon>
        <taxon>Timema</taxon>
    </lineage>
</organism>
<reference evidence="1" key="1">
    <citation type="submission" date="2020-11" db="EMBL/GenBank/DDBJ databases">
        <authorList>
            <person name="Tran Van P."/>
        </authorList>
    </citation>
    <scope>NUCLEOTIDE SEQUENCE</scope>
</reference>
<proteinExistence type="predicted"/>
<protein>
    <submittedName>
        <fullName evidence="1">Uncharacterized protein</fullName>
    </submittedName>
</protein>
<gene>
    <name evidence="1" type="ORF">TGEB3V08_LOCUS9511</name>
</gene>